<dbReference type="Pfam" id="PF02772">
    <property type="entry name" value="S-AdoMet_synt_M"/>
    <property type="match status" value="1"/>
</dbReference>
<organism evidence="16 17">
    <name type="scientific">Pseudoramibacter alactolyticus ATCC 23263</name>
    <dbReference type="NCBI Taxonomy" id="887929"/>
    <lineage>
        <taxon>Bacteria</taxon>
        <taxon>Bacillati</taxon>
        <taxon>Bacillota</taxon>
        <taxon>Clostridia</taxon>
        <taxon>Eubacteriales</taxon>
        <taxon>Eubacteriaceae</taxon>
        <taxon>Pseudoramibacter</taxon>
    </lineage>
</organism>
<dbReference type="NCBIfam" id="TIGR01034">
    <property type="entry name" value="metK"/>
    <property type="match status" value="1"/>
</dbReference>
<dbReference type="PROSITE" id="PS00377">
    <property type="entry name" value="ADOMET_SYNTHASE_2"/>
    <property type="match status" value="1"/>
</dbReference>
<dbReference type="EMBL" id="AEQN01000024">
    <property type="protein sequence ID" value="EFV01002.1"/>
    <property type="molecule type" value="Genomic_DNA"/>
</dbReference>
<feature type="binding site" evidence="10">
    <location>
        <position position="297"/>
    </location>
    <ligand>
        <name>ATP</name>
        <dbReference type="ChEBI" id="CHEBI:30616"/>
        <note>ligand shared between two neighboring subunits</note>
    </ligand>
</feature>
<dbReference type="InterPro" id="IPR022636">
    <property type="entry name" value="S-AdoMet_synthetase_sfam"/>
</dbReference>
<keyword evidence="17" id="KW-1185">Reference proteome</keyword>
<comment type="cofactor">
    <cofactor evidence="10">
        <name>Mg(2+)</name>
        <dbReference type="ChEBI" id="CHEBI:18420"/>
    </cofactor>
    <text evidence="10">Binds 2 divalent ions per subunit.</text>
</comment>
<dbReference type="Gene3D" id="3.30.300.10">
    <property type="match status" value="3"/>
</dbReference>
<feature type="binding site" description="in other chain" evidence="10">
    <location>
        <position position="100"/>
    </location>
    <ligand>
        <name>L-methionine</name>
        <dbReference type="ChEBI" id="CHEBI:57844"/>
        <note>ligand shared between two neighboring subunits</note>
    </ligand>
</feature>
<evidence type="ECO:0000256" key="7">
    <source>
        <dbReference type="ARBA" id="ARBA00022840"/>
    </source>
</evidence>
<dbReference type="InterPro" id="IPR022630">
    <property type="entry name" value="S-AdoMet_synt_C"/>
</dbReference>
<comment type="function">
    <text evidence="10">Catalyzes the formation of S-adenosylmethionine (AdoMet) from methionine and ATP. The overall synthetic reaction is composed of two sequential steps, AdoMet formation and the subsequent tripolyphosphate hydrolysis which occurs prior to release of AdoMet from the enzyme.</text>
</comment>
<dbReference type="STRING" id="887929.HMP0721_1962"/>
<keyword evidence="5 10" id="KW-0479">Metal-binding</keyword>
<keyword evidence="8 10" id="KW-0460">Magnesium</keyword>
<feature type="binding site" description="in other chain" evidence="10">
    <location>
        <position position="301"/>
    </location>
    <ligand>
        <name>L-methionine</name>
        <dbReference type="ChEBI" id="CHEBI:57844"/>
        <note>ligand shared between two neighboring subunits</note>
    </ligand>
</feature>
<comment type="subunit">
    <text evidence="10">Homotetramer; dimer of dimers.</text>
</comment>
<keyword evidence="6 10" id="KW-0547">Nucleotide-binding</keyword>
<evidence type="ECO:0000256" key="9">
    <source>
        <dbReference type="ARBA" id="ARBA00022958"/>
    </source>
</evidence>
<evidence type="ECO:0000256" key="10">
    <source>
        <dbReference type="HAMAP-Rule" id="MF_00086"/>
    </source>
</evidence>
<feature type="domain" description="S-adenosylmethionine synthetase N-terminal" evidence="13">
    <location>
        <begin position="4"/>
        <end position="102"/>
    </location>
</feature>
<dbReference type="FunFam" id="3.30.300.10:FF:000003">
    <property type="entry name" value="S-adenosylmethionine synthase"/>
    <property type="match status" value="1"/>
</dbReference>
<feature type="binding site" evidence="10">
    <location>
        <position position="270"/>
    </location>
    <ligand>
        <name>ATP</name>
        <dbReference type="ChEBI" id="CHEBI:30616"/>
        <note>ligand shared between two neighboring subunits</note>
    </ligand>
</feature>
<comment type="pathway">
    <text evidence="1 10">Amino-acid biosynthesis; S-adenosyl-L-methionine biosynthesis; S-adenosyl-L-methionine from L-methionine: step 1/1.</text>
</comment>
<feature type="binding site" description="in other chain" evidence="10">
    <location>
        <begin position="276"/>
        <end position="277"/>
    </location>
    <ligand>
        <name>ATP</name>
        <dbReference type="ChEBI" id="CHEBI:30616"/>
        <note>ligand shared between two neighboring subunits</note>
    </ligand>
</feature>
<keyword evidence="10" id="KW-0963">Cytoplasm</keyword>
<evidence type="ECO:0000256" key="4">
    <source>
        <dbReference type="ARBA" id="ARBA00022679"/>
    </source>
</evidence>
<dbReference type="Pfam" id="PF02773">
    <property type="entry name" value="S-AdoMet_synt_C"/>
    <property type="match status" value="1"/>
</dbReference>
<keyword evidence="3 10" id="KW-0554">One-carbon metabolism</keyword>
<dbReference type="GO" id="GO:0005524">
    <property type="term" value="F:ATP binding"/>
    <property type="evidence" value="ECO:0007669"/>
    <property type="project" value="UniProtKB-UniRule"/>
</dbReference>
<dbReference type="PANTHER" id="PTHR11964">
    <property type="entry name" value="S-ADENOSYLMETHIONINE SYNTHETASE"/>
    <property type="match status" value="1"/>
</dbReference>
<evidence type="ECO:0000256" key="8">
    <source>
        <dbReference type="ARBA" id="ARBA00022842"/>
    </source>
</evidence>
<evidence type="ECO:0000256" key="5">
    <source>
        <dbReference type="ARBA" id="ARBA00022723"/>
    </source>
</evidence>
<evidence type="ECO:0000259" key="15">
    <source>
        <dbReference type="Pfam" id="PF02773"/>
    </source>
</evidence>
<sequence length="410" mass="44086">MKRTAESVTEGHPDKVCDQIADGILDACLKQDPDAHTAIEVMASKNTLMIAGELSQGVRESGAVNLVTIARQVVREIGYTSEETGLDADRCNVLTNVNVQSADIAGAVSKAATSETAKWQAGKVRCKWLPPEGVDPGEHRRVPHVGAGDQGVMIGYATDETPELMPMPFVLATKLVQRLAAVRKNGTLPWLRPDGKSQVTMTYDDAGNPERIDSVVLSAQHDPAVDLPELQQALMEAVVLPVIDAERITATTALRINPSGRFVIGGPLGDTGLTGRKLMVDTYGSIARHGGGAFSGKDPTKVDRSGAYMARYVAKNIVGCGLAKRCEVSLAYAIGLEQPEMVAINTFGTARVAEHKIARMVEEVVSFSVADIIEGLQLRQPIYRETAAYGHFGRDVFPWEKVDELASVQK</sequence>
<feature type="binding site" description="in other chain" evidence="10">
    <location>
        <position position="12"/>
    </location>
    <ligand>
        <name>ATP</name>
        <dbReference type="ChEBI" id="CHEBI:30616"/>
        <note>ligand shared between two neighboring subunits</note>
    </ligand>
</feature>
<feature type="binding site" evidence="10">
    <location>
        <position position="293"/>
    </location>
    <ligand>
        <name>ATP</name>
        <dbReference type="ChEBI" id="CHEBI:30616"/>
        <note>ligand shared between two neighboring subunits</note>
    </ligand>
</feature>
<gene>
    <name evidence="10 16" type="primary">metK</name>
    <name evidence="16" type="ORF">HMP0721_1962</name>
</gene>
<protein>
    <recommendedName>
        <fullName evidence="10">S-adenosylmethionine synthase</fullName>
        <shortName evidence="10">AdoMet synthase</shortName>
        <ecNumber evidence="10">2.5.1.6</ecNumber>
    </recommendedName>
    <alternativeName>
        <fullName evidence="10">MAT</fullName>
    </alternativeName>
    <alternativeName>
        <fullName evidence="10">Methionine adenosyltransferase</fullName>
    </alternativeName>
</protein>
<evidence type="ECO:0000313" key="17">
    <source>
        <dbReference type="Proteomes" id="UP000004754"/>
    </source>
</evidence>
<evidence type="ECO:0000313" key="16">
    <source>
        <dbReference type="EMBL" id="EFV01002.1"/>
    </source>
</evidence>
<dbReference type="GO" id="GO:0006730">
    <property type="term" value="P:one-carbon metabolic process"/>
    <property type="evidence" value="ECO:0007669"/>
    <property type="project" value="UniProtKB-KW"/>
</dbReference>
<feature type="region of interest" description="Flexible loop" evidence="10">
    <location>
        <begin position="100"/>
        <end position="110"/>
    </location>
</feature>
<dbReference type="Pfam" id="PF00438">
    <property type="entry name" value="S-AdoMet_synt_N"/>
    <property type="match status" value="1"/>
</dbReference>
<dbReference type="SUPFAM" id="SSF55973">
    <property type="entry name" value="S-adenosylmethionine synthetase"/>
    <property type="match status" value="3"/>
</dbReference>
<dbReference type="GO" id="GO:0004478">
    <property type="term" value="F:methionine adenosyltransferase activity"/>
    <property type="evidence" value="ECO:0007669"/>
    <property type="project" value="UniProtKB-UniRule"/>
</dbReference>
<dbReference type="GO" id="GO:0000287">
    <property type="term" value="F:magnesium ion binding"/>
    <property type="evidence" value="ECO:0007669"/>
    <property type="project" value="UniProtKB-UniRule"/>
</dbReference>
<feature type="domain" description="S-adenosylmethionine synthetase central" evidence="14">
    <location>
        <begin position="145"/>
        <end position="262"/>
    </location>
</feature>
<keyword evidence="7 10" id="KW-0067">ATP-binding</keyword>
<dbReference type="EC" id="2.5.1.6" evidence="10"/>
<keyword evidence="9 10" id="KW-0630">Potassium</keyword>
<feature type="binding site" description="in other chain" evidence="10">
    <location>
        <position position="53"/>
    </location>
    <ligand>
        <name>L-methionine</name>
        <dbReference type="ChEBI" id="CHEBI:57844"/>
        <note>ligand shared between two neighboring subunits</note>
    </ligand>
</feature>
<evidence type="ECO:0000259" key="14">
    <source>
        <dbReference type="Pfam" id="PF02772"/>
    </source>
</evidence>
<accession>E6MIX7</accession>
<dbReference type="CDD" id="cd18079">
    <property type="entry name" value="S-AdoMet_synt"/>
    <property type="match status" value="1"/>
</dbReference>
<feature type="binding site" description="in other chain" evidence="10">
    <location>
        <begin position="261"/>
        <end position="262"/>
    </location>
    <ligand>
        <name>ATP</name>
        <dbReference type="ChEBI" id="CHEBI:30616"/>
        <note>ligand shared between two neighboring subunits</note>
    </ligand>
</feature>
<feature type="binding site" description="in other chain" evidence="10">
    <location>
        <begin position="194"/>
        <end position="196"/>
    </location>
    <ligand>
        <name>ATP</name>
        <dbReference type="ChEBI" id="CHEBI:30616"/>
        <note>ligand shared between two neighboring subunits</note>
    </ligand>
</feature>
<evidence type="ECO:0000256" key="1">
    <source>
        <dbReference type="ARBA" id="ARBA00005224"/>
    </source>
</evidence>
<dbReference type="RefSeq" id="WP_006599384.1">
    <property type="nucleotide sequence ID" value="NZ_GL622359.1"/>
</dbReference>
<evidence type="ECO:0000256" key="11">
    <source>
        <dbReference type="RuleBase" id="RU000542"/>
    </source>
</evidence>
<dbReference type="InterPro" id="IPR022628">
    <property type="entry name" value="S-AdoMet_synt_N"/>
</dbReference>
<evidence type="ECO:0000256" key="2">
    <source>
        <dbReference type="ARBA" id="ARBA00009685"/>
    </source>
</evidence>
<dbReference type="HOGENOM" id="CLU_041802_1_1_9"/>
<dbReference type="eggNOG" id="COG0192">
    <property type="taxonomic scope" value="Bacteria"/>
</dbReference>
<evidence type="ECO:0000256" key="6">
    <source>
        <dbReference type="ARBA" id="ARBA00022741"/>
    </source>
</evidence>
<evidence type="ECO:0000256" key="3">
    <source>
        <dbReference type="ARBA" id="ARBA00022563"/>
    </source>
</evidence>
<proteinExistence type="inferred from homology"/>
<dbReference type="UniPathway" id="UPA00315">
    <property type="reaction ID" value="UER00080"/>
</dbReference>
<dbReference type="InterPro" id="IPR002133">
    <property type="entry name" value="S-AdoMet_synthetase"/>
</dbReference>
<dbReference type="GO" id="GO:0006556">
    <property type="term" value="P:S-adenosylmethionine biosynthetic process"/>
    <property type="evidence" value="ECO:0007669"/>
    <property type="project" value="UniProtKB-UniRule"/>
</dbReference>
<dbReference type="InterPro" id="IPR022629">
    <property type="entry name" value="S-AdoMet_synt_central"/>
</dbReference>
<feature type="binding site" evidence="10">
    <location>
        <position position="40"/>
    </location>
    <ligand>
        <name>K(+)</name>
        <dbReference type="ChEBI" id="CHEBI:29103"/>
    </ligand>
</feature>
<comment type="caution">
    <text evidence="16">The sequence shown here is derived from an EMBL/GenBank/DDBJ whole genome shotgun (WGS) entry which is preliminary data.</text>
</comment>
<dbReference type="PIRSF" id="PIRSF000497">
    <property type="entry name" value="MAT"/>
    <property type="match status" value="1"/>
</dbReference>
<comment type="catalytic activity">
    <reaction evidence="10">
        <text>L-methionine + ATP + H2O = S-adenosyl-L-methionine + phosphate + diphosphate</text>
        <dbReference type="Rhea" id="RHEA:21080"/>
        <dbReference type="ChEBI" id="CHEBI:15377"/>
        <dbReference type="ChEBI" id="CHEBI:30616"/>
        <dbReference type="ChEBI" id="CHEBI:33019"/>
        <dbReference type="ChEBI" id="CHEBI:43474"/>
        <dbReference type="ChEBI" id="CHEBI:57844"/>
        <dbReference type="ChEBI" id="CHEBI:59789"/>
        <dbReference type="EC" id="2.5.1.6"/>
    </reaction>
</comment>
<comment type="similarity">
    <text evidence="2 10 12">Belongs to the AdoMet synthase family.</text>
</comment>
<evidence type="ECO:0000259" key="13">
    <source>
        <dbReference type="Pfam" id="PF00438"/>
    </source>
</evidence>
<feature type="binding site" evidence="10">
    <location>
        <position position="14"/>
    </location>
    <ligand>
        <name>Mg(2+)</name>
        <dbReference type="ChEBI" id="CHEBI:18420"/>
    </ligand>
</feature>
<dbReference type="PROSITE" id="PS00376">
    <property type="entry name" value="ADOMET_SYNTHASE_1"/>
    <property type="match status" value="1"/>
</dbReference>
<dbReference type="OrthoDB" id="9801686at2"/>
<dbReference type="AlphaFoldDB" id="E6MIX7"/>
<feature type="domain" description="S-adenosylmethionine synthetase C-terminal" evidence="15">
    <location>
        <begin position="264"/>
        <end position="401"/>
    </location>
</feature>
<dbReference type="GO" id="GO:0005737">
    <property type="term" value="C:cytoplasm"/>
    <property type="evidence" value="ECO:0007669"/>
    <property type="project" value="UniProtKB-SubCell"/>
</dbReference>
<feature type="binding site" evidence="10">
    <location>
        <position position="270"/>
    </location>
    <ligand>
        <name>L-methionine</name>
        <dbReference type="ChEBI" id="CHEBI:57844"/>
        <note>ligand shared between two neighboring subunits</note>
    </ligand>
</feature>
<comment type="cofactor">
    <cofactor evidence="10">
        <name>K(+)</name>
        <dbReference type="ChEBI" id="CHEBI:29103"/>
    </cofactor>
    <text evidence="10">Binds 1 potassium ion per subunit.</text>
</comment>
<comment type="subcellular location">
    <subcellularLocation>
        <location evidence="10 11">Cytoplasm</location>
    </subcellularLocation>
</comment>
<dbReference type="HAMAP" id="MF_00086">
    <property type="entry name" value="S_AdoMet_synth1"/>
    <property type="match status" value="1"/>
</dbReference>
<keyword evidence="4 10" id="KW-0808">Transferase</keyword>
<dbReference type="Proteomes" id="UP000004754">
    <property type="component" value="Unassembled WGS sequence"/>
</dbReference>
<dbReference type="InterPro" id="IPR022631">
    <property type="entry name" value="ADOMET_SYNTHASE_CS"/>
</dbReference>
<evidence type="ECO:0000256" key="12">
    <source>
        <dbReference type="RuleBase" id="RU004462"/>
    </source>
</evidence>
<name>E6MIX7_9FIRM</name>
<reference evidence="16 17" key="1">
    <citation type="submission" date="2010-12" db="EMBL/GenBank/DDBJ databases">
        <authorList>
            <person name="Muzny D."/>
            <person name="Qin X."/>
            <person name="Deng J."/>
            <person name="Jiang H."/>
            <person name="Liu Y."/>
            <person name="Qu J."/>
            <person name="Song X.-Z."/>
            <person name="Zhang L."/>
            <person name="Thornton R."/>
            <person name="Coyle M."/>
            <person name="Francisco L."/>
            <person name="Jackson L."/>
            <person name="Javaid M."/>
            <person name="Korchina V."/>
            <person name="Kovar C."/>
            <person name="Mata R."/>
            <person name="Mathew T."/>
            <person name="Ngo R."/>
            <person name="Nguyen L."/>
            <person name="Nguyen N."/>
            <person name="Okwuonu G."/>
            <person name="Ongeri F."/>
            <person name="Pham C."/>
            <person name="Simmons D."/>
            <person name="Wilczek-Boney K."/>
            <person name="Hale W."/>
            <person name="Jakkamsetti A."/>
            <person name="Pham P."/>
            <person name="Ruth R."/>
            <person name="San Lucas F."/>
            <person name="Warren J."/>
            <person name="Zhang J."/>
            <person name="Zhao Z."/>
            <person name="Zhou C."/>
            <person name="Zhu D."/>
            <person name="Lee S."/>
            <person name="Bess C."/>
            <person name="Blankenburg K."/>
            <person name="Forbes L."/>
            <person name="Fu Q."/>
            <person name="Gubbala S."/>
            <person name="Hirani K."/>
            <person name="Jayaseelan J.C."/>
            <person name="Lara F."/>
            <person name="Munidasa M."/>
            <person name="Palculict T."/>
            <person name="Patil S."/>
            <person name="Pu L.-L."/>
            <person name="Saada N."/>
            <person name="Tang L."/>
            <person name="Weissenberger G."/>
            <person name="Zhu Y."/>
            <person name="Hemphill L."/>
            <person name="Shang Y."/>
            <person name="Youmans B."/>
            <person name="Ayvaz T."/>
            <person name="Ross M."/>
            <person name="Santibanez J."/>
            <person name="Aqrawi P."/>
            <person name="Gross S."/>
            <person name="Joshi V."/>
            <person name="Fowler G."/>
            <person name="Nazareth L."/>
            <person name="Reid J."/>
            <person name="Worley K."/>
            <person name="Petrosino J."/>
            <person name="Highlander S."/>
            <person name="Gibbs R."/>
        </authorList>
    </citation>
    <scope>NUCLEOTIDE SEQUENCE [LARGE SCALE GENOMIC DNA]</scope>
    <source>
        <strain evidence="16 17">ATCC 23263</strain>
    </source>
</reference>